<dbReference type="CDD" id="cd02019">
    <property type="entry name" value="NK"/>
    <property type="match status" value="1"/>
</dbReference>
<dbReference type="SUPFAM" id="SSF52540">
    <property type="entry name" value="P-loop containing nucleoside triphosphate hydrolases"/>
    <property type="match status" value="1"/>
</dbReference>
<dbReference type="NCBIfam" id="NF005994">
    <property type="entry name" value="PRK08118.1"/>
    <property type="match status" value="1"/>
</dbReference>
<dbReference type="Gene3D" id="3.40.50.300">
    <property type="entry name" value="P-loop containing nucleotide triphosphate hydrolases"/>
    <property type="match status" value="1"/>
</dbReference>
<protein>
    <submittedName>
        <fullName evidence="1">DNA topology modulation protein</fullName>
    </submittedName>
</protein>
<dbReference type="RefSeq" id="WP_144993522.1">
    <property type="nucleotide sequence ID" value="NZ_VNJK01000003.1"/>
</dbReference>
<sequence length="174" mass="20484">MKIMIIGSPGSGKSTFARKLGTLTHVPIYHLDTYYWRPGWVATPNEEWNLFMTNLVKEEDWIIDGNYNRSLDIRMKEAEIIVFFDLPPILNTYRVIKRRIQFHGKTRTDMNEGCEEKLDWAFIKWVWNFRKNSKPAIEQKIAEYGSGKKIIIFRKISDASNVLKEVEKADTHPF</sequence>
<reference evidence="1 2" key="1">
    <citation type="submission" date="2019-07" db="EMBL/GenBank/DDBJ databases">
        <authorList>
            <person name="Kim J."/>
        </authorList>
    </citation>
    <scope>NUCLEOTIDE SEQUENCE [LARGE SCALE GENOMIC DNA]</scope>
    <source>
        <strain evidence="1 2">N4</strain>
    </source>
</reference>
<dbReference type="PANTHER" id="PTHR37816">
    <property type="entry name" value="YALI0E33011P"/>
    <property type="match status" value="1"/>
</dbReference>
<gene>
    <name evidence="1" type="ORF">FPZ44_20830</name>
</gene>
<dbReference type="Proteomes" id="UP000318102">
    <property type="component" value="Unassembled WGS sequence"/>
</dbReference>
<dbReference type="InterPro" id="IPR052922">
    <property type="entry name" value="Cytidylate_Kinase-2"/>
</dbReference>
<comment type="caution">
    <text evidence="1">The sequence shown here is derived from an EMBL/GenBank/DDBJ whole genome shotgun (WGS) entry which is preliminary data.</text>
</comment>
<dbReference type="OrthoDB" id="1201990at2"/>
<evidence type="ECO:0000313" key="1">
    <source>
        <dbReference type="EMBL" id="TVX88332.1"/>
    </source>
</evidence>
<evidence type="ECO:0000313" key="2">
    <source>
        <dbReference type="Proteomes" id="UP000318102"/>
    </source>
</evidence>
<dbReference type="InterPro" id="IPR027417">
    <property type="entry name" value="P-loop_NTPase"/>
</dbReference>
<dbReference type="PANTHER" id="PTHR37816:SF3">
    <property type="entry name" value="MODULATES DNA TOPOLOGY"/>
    <property type="match status" value="1"/>
</dbReference>
<keyword evidence="2" id="KW-1185">Reference proteome</keyword>
<proteinExistence type="predicted"/>
<dbReference type="AlphaFoldDB" id="A0A559IKZ0"/>
<accession>A0A559IKZ0</accession>
<organism evidence="1 2">
    <name type="scientific">Paenibacillus agilis</name>
    <dbReference type="NCBI Taxonomy" id="3020863"/>
    <lineage>
        <taxon>Bacteria</taxon>
        <taxon>Bacillati</taxon>
        <taxon>Bacillota</taxon>
        <taxon>Bacilli</taxon>
        <taxon>Bacillales</taxon>
        <taxon>Paenibacillaceae</taxon>
        <taxon>Paenibacillus</taxon>
    </lineage>
</organism>
<name>A0A559IKZ0_9BACL</name>
<dbReference type="EMBL" id="VNJK01000003">
    <property type="protein sequence ID" value="TVX88332.1"/>
    <property type="molecule type" value="Genomic_DNA"/>
</dbReference>